<feature type="domain" description="Cyclic nucleotide-binding" evidence="1">
    <location>
        <begin position="10"/>
        <end position="115"/>
    </location>
</feature>
<accession>A0ABR9V7T6</accession>
<dbReference type="Gene3D" id="2.60.120.10">
    <property type="entry name" value="Jelly Rolls"/>
    <property type="match status" value="1"/>
</dbReference>
<gene>
    <name evidence="2" type="ORF">IQ215_09295</name>
</gene>
<dbReference type="PRINTS" id="PR00103">
    <property type="entry name" value="CAMPKINASE"/>
</dbReference>
<name>A0ABR9V7T6_9CHRO</name>
<sequence length="123" mass="13860">MLEPGDLANRFFNNLQIRNVSAGDVIFRVGEDGSVMYTLIKGQVDLMVNDQRVETILEHDVFGQGALVQPDHKRASTAIARTDCQVAELDRDKFVFLIQETPLFALEVIRSLSTRLRKIKGEV</sequence>
<evidence type="ECO:0000313" key="3">
    <source>
        <dbReference type="Proteomes" id="UP000654604"/>
    </source>
</evidence>
<dbReference type="SUPFAM" id="SSF51206">
    <property type="entry name" value="cAMP-binding domain-like"/>
    <property type="match status" value="1"/>
</dbReference>
<reference evidence="2 3" key="1">
    <citation type="submission" date="2020-10" db="EMBL/GenBank/DDBJ databases">
        <authorList>
            <person name="Castelo-Branco R."/>
            <person name="Eusebio N."/>
            <person name="Adriana R."/>
            <person name="Vieira A."/>
            <person name="Brugerolle De Fraissinette N."/>
            <person name="Rezende De Castro R."/>
            <person name="Schneider M.P."/>
            <person name="Vasconcelos V."/>
            <person name="Leao P.N."/>
        </authorList>
    </citation>
    <scope>NUCLEOTIDE SEQUENCE [LARGE SCALE GENOMIC DNA]</scope>
    <source>
        <strain evidence="2 3">LEGE 03274</strain>
    </source>
</reference>
<comment type="caution">
    <text evidence="2">The sequence shown here is derived from an EMBL/GenBank/DDBJ whole genome shotgun (WGS) entry which is preliminary data.</text>
</comment>
<dbReference type="InterPro" id="IPR000595">
    <property type="entry name" value="cNMP-bd_dom"/>
</dbReference>
<dbReference type="CDD" id="cd00038">
    <property type="entry name" value="CAP_ED"/>
    <property type="match status" value="1"/>
</dbReference>
<dbReference type="RefSeq" id="WP_193801035.1">
    <property type="nucleotide sequence ID" value="NZ_JADEWC010000019.1"/>
</dbReference>
<dbReference type="InterPro" id="IPR018490">
    <property type="entry name" value="cNMP-bd_dom_sf"/>
</dbReference>
<dbReference type="InterPro" id="IPR050503">
    <property type="entry name" value="cAMP-dep_PK_reg_su-like"/>
</dbReference>
<proteinExistence type="predicted"/>
<dbReference type="InterPro" id="IPR014710">
    <property type="entry name" value="RmlC-like_jellyroll"/>
</dbReference>
<dbReference type="PANTHER" id="PTHR11635">
    <property type="entry name" value="CAMP-DEPENDENT PROTEIN KINASE REGULATORY CHAIN"/>
    <property type="match status" value="1"/>
</dbReference>
<dbReference type="Pfam" id="PF00027">
    <property type="entry name" value="cNMP_binding"/>
    <property type="match status" value="1"/>
</dbReference>
<dbReference type="SMART" id="SM00100">
    <property type="entry name" value="cNMP"/>
    <property type="match status" value="1"/>
</dbReference>
<dbReference type="PROSITE" id="PS50042">
    <property type="entry name" value="CNMP_BINDING_3"/>
    <property type="match status" value="1"/>
</dbReference>
<dbReference type="Proteomes" id="UP000654604">
    <property type="component" value="Unassembled WGS sequence"/>
</dbReference>
<protein>
    <submittedName>
        <fullName evidence="2">Cyclic nucleotide-binding domain-containing protein</fullName>
    </submittedName>
</protein>
<organism evidence="2 3">
    <name type="scientific">Cyanobacterium stanieri LEGE 03274</name>
    <dbReference type="NCBI Taxonomy" id="1828756"/>
    <lineage>
        <taxon>Bacteria</taxon>
        <taxon>Bacillati</taxon>
        <taxon>Cyanobacteriota</taxon>
        <taxon>Cyanophyceae</taxon>
        <taxon>Oscillatoriophycideae</taxon>
        <taxon>Chroococcales</taxon>
        <taxon>Geminocystaceae</taxon>
        <taxon>Cyanobacterium</taxon>
    </lineage>
</organism>
<dbReference type="EMBL" id="JADEWC010000019">
    <property type="protein sequence ID" value="MBE9222889.1"/>
    <property type="molecule type" value="Genomic_DNA"/>
</dbReference>
<keyword evidence="3" id="KW-1185">Reference proteome</keyword>
<evidence type="ECO:0000259" key="1">
    <source>
        <dbReference type="PROSITE" id="PS50042"/>
    </source>
</evidence>
<dbReference type="PANTHER" id="PTHR11635:SF152">
    <property type="entry name" value="CAMP-DEPENDENT PROTEIN KINASE TYPE I REGULATORY SUBUNIT-RELATED"/>
    <property type="match status" value="1"/>
</dbReference>
<evidence type="ECO:0000313" key="2">
    <source>
        <dbReference type="EMBL" id="MBE9222889.1"/>
    </source>
</evidence>